<dbReference type="RefSeq" id="WP_015019059.1">
    <property type="nucleotide sequence ID" value="NC_018719.1"/>
</dbReference>
<dbReference type="Proteomes" id="UP000008037">
    <property type="component" value="Chromosome"/>
</dbReference>
<feature type="domain" description="PurM-like N-terminal" evidence="9">
    <location>
        <begin position="61"/>
        <end position="178"/>
    </location>
</feature>
<evidence type="ECO:0000256" key="7">
    <source>
        <dbReference type="ARBA" id="ARBA00022842"/>
    </source>
</evidence>
<dbReference type="GeneID" id="13797848"/>
<feature type="domain" description="PurM-like C-terminal" evidence="10">
    <location>
        <begin position="556"/>
        <end position="693"/>
    </location>
</feature>
<evidence type="ECO:0000259" key="10">
    <source>
        <dbReference type="Pfam" id="PF02769"/>
    </source>
</evidence>
<evidence type="ECO:0000256" key="8">
    <source>
        <dbReference type="HAMAP-Rule" id="MF_00420"/>
    </source>
</evidence>
<dbReference type="InterPro" id="IPR036921">
    <property type="entry name" value="PurM-like_N_sf"/>
</dbReference>
<dbReference type="PANTHER" id="PTHR43555">
    <property type="entry name" value="PHOSPHORIBOSYLFORMYLGLYCINAMIDINE SYNTHASE SUBUNIT PURL"/>
    <property type="match status" value="1"/>
</dbReference>
<comment type="catalytic activity">
    <reaction evidence="8">
        <text>N(2)-formyl-N(1)-(5-phospho-beta-D-ribosyl)glycinamide + L-glutamine + ATP + H2O = 2-formamido-N(1)-(5-O-phospho-beta-D-ribosyl)acetamidine + L-glutamate + ADP + phosphate + H(+)</text>
        <dbReference type="Rhea" id="RHEA:17129"/>
        <dbReference type="ChEBI" id="CHEBI:15377"/>
        <dbReference type="ChEBI" id="CHEBI:15378"/>
        <dbReference type="ChEBI" id="CHEBI:29985"/>
        <dbReference type="ChEBI" id="CHEBI:30616"/>
        <dbReference type="ChEBI" id="CHEBI:43474"/>
        <dbReference type="ChEBI" id="CHEBI:58359"/>
        <dbReference type="ChEBI" id="CHEBI:147286"/>
        <dbReference type="ChEBI" id="CHEBI:147287"/>
        <dbReference type="ChEBI" id="CHEBI:456216"/>
        <dbReference type="EC" id="6.3.5.3"/>
    </reaction>
</comment>
<keyword evidence="7 8" id="KW-0460">Magnesium</keyword>
<dbReference type="PANTHER" id="PTHR43555:SF1">
    <property type="entry name" value="PHOSPHORIBOSYLFORMYLGLYCINAMIDINE SYNTHASE SUBUNIT PURL"/>
    <property type="match status" value="1"/>
</dbReference>
<evidence type="ECO:0000256" key="2">
    <source>
        <dbReference type="ARBA" id="ARBA00022598"/>
    </source>
</evidence>
<evidence type="ECO:0000259" key="11">
    <source>
        <dbReference type="Pfam" id="PF18072"/>
    </source>
</evidence>
<evidence type="ECO:0000313" key="13">
    <source>
        <dbReference type="Proteomes" id="UP000008037"/>
    </source>
</evidence>
<dbReference type="EC" id="6.3.5.3" evidence="8"/>
<dbReference type="GO" id="GO:0006189">
    <property type="term" value="P:'de novo' IMP biosynthetic process"/>
    <property type="evidence" value="ECO:0007669"/>
    <property type="project" value="UniProtKB-UniRule"/>
</dbReference>
<comment type="subunit">
    <text evidence="8">Monomer. Part of the FGAM synthase complex composed of 1 PurL, 1 PurQ and 2 PurS subunits.</text>
</comment>
<feature type="binding site" evidence="8">
    <location>
        <position position="255"/>
    </location>
    <ligand>
        <name>Mg(2+)</name>
        <dbReference type="ChEBI" id="CHEBI:18420"/>
        <label>2</label>
    </ligand>
</feature>
<dbReference type="NCBIfam" id="TIGR01736">
    <property type="entry name" value="FGAM_synth_II"/>
    <property type="match status" value="1"/>
</dbReference>
<evidence type="ECO:0000256" key="1">
    <source>
        <dbReference type="ARBA" id="ARBA00022490"/>
    </source>
</evidence>
<dbReference type="GO" id="GO:0005737">
    <property type="term" value="C:cytoplasm"/>
    <property type="evidence" value="ECO:0007669"/>
    <property type="project" value="UniProtKB-SubCell"/>
</dbReference>
<dbReference type="OrthoDB" id="8251at2157"/>
<organism evidence="12 13">
    <name type="scientific">Nitrososphaera gargensis (strain Ga9.2)</name>
    <dbReference type="NCBI Taxonomy" id="1237085"/>
    <lineage>
        <taxon>Archaea</taxon>
        <taxon>Nitrososphaerota</taxon>
        <taxon>Nitrososphaeria</taxon>
        <taxon>Nitrososphaerales</taxon>
        <taxon>Nitrososphaeraceae</taxon>
        <taxon>Nitrososphaera</taxon>
    </lineage>
</organism>
<feature type="binding site" evidence="8">
    <location>
        <position position="481"/>
    </location>
    <ligand>
        <name>ATP</name>
        <dbReference type="ChEBI" id="CHEBI:30616"/>
    </ligand>
</feature>
<dbReference type="STRING" id="1237085.Ngar_c15890"/>
<dbReference type="GO" id="GO:0004642">
    <property type="term" value="F:phosphoribosylformylglycinamidine synthase activity"/>
    <property type="evidence" value="ECO:0007669"/>
    <property type="project" value="UniProtKB-UniRule"/>
</dbReference>
<feature type="active site" evidence="8">
    <location>
        <position position="35"/>
    </location>
</feature>
<comment type="similarity">
    <text evidence="8">Belongs to the FGAMS family.</text>
</comment>
<dbReference type="PATRIC" id="fig|1237085.11.peg.1557"/>
<dbReference type="NCBIfam" id="NF002290">
    <property type="entry name" value="PRK01213.1"/>
    <property type="match status" value="1"/>
</dbReference>
<gene>
    <name evidence="8 12" type="primary">purL</name>
    <name evidence="12" type="ordered locus">Ngar_c15890</name>
</gene>
<dbReference type="EMBL" id="CP002408">
    <property type="protein sequence ID" value="AFU58522.1"/>
    <property type="molecule type" value="Genomic_DNA"/>
</dbReference>
<dbReference type="AlphaFoldDB" id="K0IJS1"/>
<dbReference type="Pfam" id="PF18072">
    <property type="entry name" value="FGAR-AT_linker"/>
    <property type="match status" value="1"/>
</dbReference>
<dbReference type="InParanoid" id="K0IJS1"/>
<evidence type="ECO:0000256" key="6">
    <source>
        <dbReference type="ARBA" id="ARBA00022840"/>
    </source>
</evidence>
<keyword evidence="1 8" id="KW-0963">Cytoplasm</keyword>
<feature type="binding site" evidence="8">
    <location>
        <position position="521"/>
    </location>
    <ligand>
        <name>substrate</name>
    </ligand>
</feature>
<dbReference type="InterPro" id="IPR010074">
    <property type="entry name" value="PRibForGlyAmidine_synth_PurL"/>
</dbReference>
<keyword evidence="3 8" id="KW-0479">Metal-binding</keyword>
<feature type="domain" description="PurM-like C-terminal" evidence="10">
    <location>
        <begin position="192"/>
        <end position="342"/>
    </location>
</feature>
<dbReference type="InterPro" id="IPR016188">
    <property type="entry name" value="PurM-like_N"/>
</dbReference>
<dbReference type="KEGG" id="nga:Ngar_c15890"/>
<feature type="active site" description="Proton acceptor" evidence="8">
    <location>
        <position position="81"/>
    </location>
</feature>
<keyword evidence="4 8" id="KW-0547">Nucleotide-binding</keyword>
<dbReference type="Gene3D" id="3.90.650.10">
    <property type="entry name" value="PurM-like C-terminal domain"/>
    <property type="match status" value="2"/>
</dbReference>
<feature type="binding site" evidence="8">
    <location>
        <begin position="80"/>
        <end position="83"/>
    </location>
    <ligand>
        <name>substrate</name>
    </ligand>
</feature>
<comment type="pathway">
    <text evidence="8">Purine metabolism; IMP biosynthesis via de novo pathway; 5-amino-1-(5-phospho-D-ribosyl)imidazole from N(2)-formyl-N(1)-(5-phospho-D-ribosyl)glycinamide: step 1/2.</text>
</comment>
<sequence>MGVLTKQELDYLEENLKRKANEVEQDIVGAEWSEHCSYKSSKKYLRLLPTKGKRVLVGPGYDAGVLDIGDGYVLTVHIESHNHPSAVEPFGGAATGVGGVIRDIMSMGTRPIAVLNALRFAPITGKSKAVAKSKWLFKNVVKGIADYGNCIGIPTVGGEIEFDPSFEDYCLVDVASIGFGRKEDIVANQADVGDVIVLAGGSTGRDGIHGASFASKALEVENRSAVQIPDPFLEKLLLEATMEAVKQGCIKGIKDLGGGGLSCCLSETSDTLGKGFDVELTRVRARESGMTPNELMISESQERMLYITDKTRLPALQLILDKYEISYSVLGEVQGHRDLVVRHGGRVVAKMPSHLVAHAPLADRATKRPAYLDRLKSSVKQPKMPANLGKTLLSLLSNPTIASKSWVYQQYDHEVGVRTVVKPGMGDAAVMRLDNGRFVAIKLDGNSKHCYLDPYQGTLGCLSEGCRNVICAGAEPIGVVDHLQFASPEDPEIYWTFTQAINAIVDYCKFMDVPVVGGKVSFYNETAKGPIKPSPVMGMLGLIENESQITRPSLSSGDSIFIIGNTAPEMGGSEYYEYVHNITGGPVPKVNLQVDKQNRNTVQSLIRSGLVTCTHDCSKGGLAVALAEMAIAGSTGFKVDLDAVPNSCDRMDDLLFSESHSRYIVGTKEPEKVRKALSSAGVTFAQIGSATSAVKFTKGKKKVIRLTLKQLQTSFYSLGKVMQR</sequence>
<protein>
    <recommendedName>
        <fullName evidence="8">Phosphoribosylformylglycinamidine synthase subunit PurL</fullName>
        <shortName evidence="8">FGAM synthase</shortName>
        <ecNumber evidence="8">6.3.5.3</ecNumber>
    </recommendedName>
    <alternativeName>
        <fullName evidence="8">Formylglycinamide ribonucleotide amidotransferase subunit II</fullName>
        <shortName evidence="8">FGAR amidotransferase II</shortName>
        <shortName evidence="8">FGAR-AT II</shortName>
    </alternativeName>
    <alternativeName>
        <fullName evidence="8">Glutamine amidotransferase PurL</fullName>
    </alternativeName>
    <alternativeName>
        <fullName evidence="8">Phosphoribosylformylglycinamidine synthase subunit II</fullName>
    </alternativeName>
</protein>
<dbReference type="PIRSF" id="PIRSF001587">
    <property type="entry name" value="FGAM_synthase_II"/>
    <property type="match status" value="1"/>
</dbReference>
<dbReference type="UniPathway" id="UPA00074">
    <property type="reaction ID" value="UER00128"/>
</dbReference>
<evidence type="ECO:0000256" key="5">
    <source>
        <dbReference type="ARBA" id="ARBA00022755"/>
    </source>
</evidence>
<dbReference type="Pfam" id="PF00586">
    <property type="entry name" value="AIRS"/>
    <property type="match status" value="2"/>
</dbReference>
<feature type="binding site" evidence="8">
    <location>
        <position position="79"/>
    </location>
    <ligand>
        <name>Mg(2+)</name>
        <dbReference type="ChEBI" id="CHEBI:18420"/>
        <label>1</label>
    </ligand>
</feature>
<feature type="domain" description="PurM-like N-terminal" evidence="9">
    <location>
        <begin position="426"/>
        <end position="543"/>
    </location>
</feature>
<comment type="subcellular location">
    <subcellularLocation>
        <location evidence="8">Cytoplasm</location>
    </subcellularLocation>
</comment>
<dbReference type="FunCoup" id="K0IJS1">
    <property type="interactions" value="135"/>
</dbReference>
<comment type="function">
    <text evidence="8">Part of the phosphoribosylformylglycinamidine synthase complex involved in the purines biosynthetic pathway. Catalyzes the ATP-dependent conversion of formylglycinamide ribonucleotide (FGAR) and glutamine to yield formylglycinamidine ribonucleotide (FGAM) and glutamate. The FGAM synthase complex is composed of three subunits. PurQ produces an ammonia molecule by converting glutamine to glutamate. PurL transfers the ammonia molecule to FGAR to form FGAM in an ATP-dependent manner. PurS interacts with PurQ and PurL and is thought to assist in the transfer of the ammonia molecule from PurQ to PurL.</text>
</comment>
<evidence type="ECO:0000313" key="12">
    <source>
        <dbReference type="EMBL" id="AFU58522.1"/>
    </source>
</evidence>
<dbReference type="InterPro" id="IPR010918">
    <property type="entry name" value="PurM-like_C_dom"/>
</dbReference>
<keyword evidence="5 8" id="KW-0658">Purine biosynthesis</keyword>
<feature type="binding site" evidence="8">
    <location>
        <position position="227"/>
    </location>
    <ligand>
        <name>substrate</name>
    </ligand>
</feature>
<feature type="binding site" evidence="8">
    <location>
        <position position="38"/>
    </location>
    <ligand>
        <name>ATP</name>
        <dbReference type="ChEBI" id="CHEBI:30616"/>
    </ligand>
</feature>
<evidence type="ECO:0000259" key="9">
    <source>
        <dbReference type="Pfam" id="PF00586"/>
    </source>
</evidence>
<dbReference type="SUPFAM" id="SSF55326">
    <property type="entry name" value="PurM N-terminal domain-like"/>
    <property type="match status" value="2"/>
</dbReference>
<feature type="binding site" evidence="8">
    <location>
        <begin position="299"/>
        <end position="301"/>
    </location>
    <ligand>
        <name>substrate</name>
    </ligand>
</feature>
<proteinExistence type="inferred from homology"/>
<name>K0IJS1_NITGG</name>
<dbReference type="InterPro" id="IPR036676">
    <property type="entry name" value="PurM-like_C_sf"/>
</dbReference>
<comment type="caution">
    <text evidence="8">Lacks conserved residue(s) required for the propagation of feature annotation.</text>
</comment>
<keyword evidence="2 8" id="KW-0436">Ligase</keyword>
<accession>K0IJS1</accession>
<dbReference type="InterPro" id="IPR041609">
    <property type="entry name" value="PurL_linker"/>
</dbReference>
<dbReference type="HOGENOM" id="CLU_003100_0_1_2"/>
<dbReference type="GO" id="GO:0005524">
    <property type="term" value="F:ATP binding"/>
    <property type="evidence" value="ECO:0007669"/>
    <property type="project" value="UniProtKB-UniRule"/>
</dbReference>
<feature type="binding site" evidence="8">
    <location>
        <position position="518"/>
    </location>
    <ligand>
        <name>ATP</name>
        <dbReference type="ChEBI" id="CHEBI:30616"/>
    </ligand>
</feature>
<feature type="domain" description="Phosphoribosylformylglycinamidine synthase linker" evidence="11">
    <location>
        <begin position="4"/>
        <end position="39"/>
    </location>
</feature>
<dbReference type="HAMAP" id="MF_00420">
    <property type="entry name" value="PurL_2"/>
    <property type="match status" value="1"/>
</dbReference>
<reference evidence="12 13" key="1">
    <citation type="journal article" date="2012" name="Environ. Microbiol.">
        <title>The genome of the ammonia-oxidizing Candidatus Nitrososphaera gargensis: insights into metabolic versatility and environmental adaptations.</title>
        <authorList>
            <person name="Spang A."/>
            <person name="Poehlein A."/>
            <person name="Offre P."/>
            <person name="Zumbragel S."/>
            <person name="Haider S."/>
            <person name="Rychlik N."/>
            <person name="Nowka B."/>
            <person name="Schmeisser C."/>
            <person name="Lebedeva E.V."/>
            <person name="Rattei T."/>
            <person name="Bohm C."/>
            <person name="Schmid M."/>
            <person name="Galushko A."/>
            <person name="Hatzenpichler R."/>
            <person name="Weinmaier T."/>
            <person name="Daniel R."/>
            <person name="Schleper C."/>
            <person name="Spieck E."/>
            <person name="Streit W."/>
            <person name="Wagner M."/>
        </authorList>
    </citation>
    <scope>NUCLEOTIDE SEQUENCE [LARGE SCALE GENOMIC DNA]</scope>
    <source>
        <strain evidence="13">Ga9.2</strain>
    </source>
</reference>
<dbReference type="CDD" id="cd02203">
    <property type="entry name" value="PurL_repeat1"/>
    <property type="match status" value="1"/>
</dbReference>
<dbReference type="SUPFAM" id="SSF56042">
    <property type="entry name" value="PurM C-terminal domain-like"/>
    <property type="match status" value="2"/>
</dbReference>
<evidence type="ECO:0000256" key="4">
    <source>
        <dbReference type="ARBA" id="ARBA00022741"/>
    </source>
</evidence>
<dbReference type="GO" id="GO:0000287">
    <property type="term" value="F:magnesium ion binding"/>
    <property type="evidence" value="ECO:0007669"/>
    <property type="project" value="UniProtKB-UniRule"/>
</dbReference>
<dbReference type="Gene3D" id="3.30.1330.10">
    <property type="entry name" value="PurM-like, N-terminal domain"/>
    <property type="match status" value="2"/>
</dbReference>
<feature type="binding site" evidence="8">
    <location>
        <position position="102"/>
    </location>
    <ligand>
        <name>substrate</name>
    </ligand>
</feature>
<keyword evidence="6 8" id="KW-0067">ATP-binding</keyword>
<evidence type="ECO:0000256" key="3">
    <source>
        <dbReference type="ARBA" id="ARBA00022723"/>
    </source>
</evidence>
<keyword evidence="13" id="KW-1185">Reference proteome</keyword>
<feature type="binding site" evidence="8">
    <location>
        <position position="103"/>
    </location>
    <ligand>
        <name>Mg(2+)</name>
        <dbReference type="ChEBI" id="CHEBI:18420"/>
        <label>2</label>
    </ligand>
</feature>
<dbReference type="Pfam" id="PF02769">
    <property type="entry name" value="AIRS_C"/>
    <property type="match status" value="2"/>
</dbReference>
<dbReference type="CDD" id="cd02204">
    <property type="entry name" value="PurL_repeat2"/>
    <property type="match status" value="1"/>
</dbReference>